<feature type="region of interest" description="Disordered" evidence="5">
    <location>
        <begin position="386"/>
        <end position="414"/>
    </location>
</feature>
<comment type="caution">
    <text evidence="7">The sequence shown here is derived from an EMBL/GenBank/DDBJ whole genome shotgun (WGS) entry which is preliminary data.</text>
</comment>
<dbReference type="PROSITE" id="PS51999">
    <property type="entry name" value="ZF_GRF"/>
    <property type="match status" value="1"/>
</dbReference>
<keyword evidence="8" id="KW-1185">Reference proteome</keyword>
<feature type="compositionally biased region" description="Acidic residues" evidence="5">
    <location>
        <begin position="776"/>
        <end position="789"/>
    </location>
</feature>
<reference evidence="7 8" key="1">
    <citation type="submission" date="2024-10" db="EMBL/GenBank/DDBJ databases">
        <title>Updated reference genomes for cyclostephanoid diatoms.</title>
        <authorList>
            <person name="Roberts W.R."/>
            <person name="Alverson A.J."/>
        </authorList>
    </citation>
    <scope>NUCLEOTIDE SEQUENCE [LARGE SCALE GENOMIC DNA]</scope>
    <source>
        <strain evidence="7 8">AJA276-08</strain>
    </source>
</reference>
<feature type="region of interest" description="Disordered" evidence="5">
    <location>
        <begin position="156"/>
        <end position="193"/>
    </location>
</feature>
<feature type="domain" description="GRF-type" evidence="6">
    <location>
        <begin position="195"/>
        <end position="241"/>
    </location>
</feature>
<feature type="compositionally biased region" description="Basic residues" evidence="5">
    <location>
        <begin position="355"/>
        <end position="365"/>
    </location>
</feature>
<evidence type="ECO:0000256" key="5">
    <source>
        <dbReference type="SAM" id="MobiDB-lite"/>
    </source>
</evidence>
<feature type="region of interest" description="Disordered" evidence="5">
    <location>
        <begin position="445"/>
        <end position="465"/>
    </location>
</feature>
<feature type="compositionally biased region" description="Basic and acidic residues" evidence="5">
    <location>
        <begin position="59"/>
        <end position="79"/>
    </location>
</feature>
<evidence type="ECO:0000259" key="6">
    <source>
        <dbReference type="PROSITE" id="PS51999"/>
    </source>
</evidence>
<evidence type="ECO:0000256" key="2">
    <source>
        <dbReference type="ARBA" id="ARBA00022771"/>
    </source>
</evidence>
<proteinExistence type="predicted"/>
<feature type="compositionally biased region" description="Basic and acidic residues" evidence="5">
    <location>
        <begin position="300"/>
        <end position="309"/>
    </location>
</feature>
<feature type="region of interest" description="Disordered" evidence="5">
    <location>
        <begin position="354"/>
        <end position="373"/>
    </location>
</feature>
<sequence>MRCVNTATLPDLVAVSTPDEIVMEPPVAVLDPGATDISLPAAPDEFNVDFDTHEPAEERFTQEPAEERFTHEPAEERFTQEPADELTNATSTGDEATGARADQGGETAEVVGMPAKRRGRPPKARAAAVAAVPPIYSALAGEGSTIDASASYPKGTSAIEATDGKKMSSVPRKRRDRPPRAKSAPTIGDEDDYAMPAARATSAIEATDDGDIATSNAGRKFYKCPMPEGEQCDFFEWADGGDGSGHALCGDSGSILLSTGTAEKYGHGGNINLEVGNTEDGDGDDRAAVGGDRASASLENGRDDGRTGMIESGRKIMREKADGLCEYARLRLERIARNNARLSELGLGINDNKMEKKKKKKRRRSVILDGPRRKNPVRVCQLEDKGGAVVDGGGNDDVSDEVVSSPPLLRSDSGVDVVEPVGELADRMDPNSGRCWSCLVRLRPRDDSGHSPPTADTSSKSSVAPKKRAAFLSSTHTHPLLDIAVCFVCEERALAVESDVIDLEPQSGNDGGGKDDNGEDGTTTNSCSWCGLVDDELGEHDVSDNIPCSDLLLCDVCPRAFCVRCVILSHGGDVAAWEEVRRHTKSGSGSGSGDEEWSCPHCCPTSFLEKLRDVHVRASRDGFAEILGRIPPDIKSRFLEGGFAKWGGYWLPMLELGPFDVEPGLVRDMWFDEFRKTQENGRNMKRLVFWYGTKIDDPHSFSFLPQSKIVHYEEGECMGYGKIPKNVQQKIDKDSKLTKTEEQIRRGLIELKSDMKKDRNERVAWIMQWKDIEGNQEFEIETREDEDDRDYGSTEREVPCA</sequence>
<dbReference type="InterPro" id="IPR010666">
    <property type="entry name" value="Znf_GRF"/>
</dbReference>
<evidence type="ECO:0000313" key="7">
    <source>
        <dbReference type="EMBL" id="KAL3784945.1"/>
    </source>
</evidence>
<keyword evidence="3" id="KW-0862">Zinc</keyword>
<dbReference type="GO" id="GO:0008270">
    <property type="term" value="F:zinc ion binding"/>
    <property type="evidence" value="ECO:0007669"/>
    <property type="project" value="UniProtKB-KW"/>
</dbReference>
<organism evidence="7 8">
    <name type="scientific">Stephanodiscus triporus</name>
    <dbReference type="NCBI Taxonomy" id="2934178"/>
    <lineage>
        <taxon>Eukaryota</taxon>
        <taxon>Sar</taxon>
        <taxon>Stramenopiles</taxon>
        <taxon>Ochrophyta</taxon>
        <taxon>Bacillariophyta</taxon>
        <taxon>Coscinodiscophyceae</taxon>
        <taxon>Thalassiosirophycidae</taxon>
        <taxon>Stephanodiscales</taxon>
        <taxon>Stephanodiscaceae</taxon>
        <taxon>Stephanodiscus</taxon>
    </lineage>
</organism>
<feature type="compositionally biased region" description="Low complexity" evidence="5">
    <location>
        <begin position="288"/>
        <end position="297"/>
    </location>
</feature>
<protein>
    <recommendedName>
        <fullName evidence="6">GRF-type domain-containing protein</fullName>
    </recommendedName>
</protein>
<feature type="compositionally biased region" description="Basic and acidic residues" evidence="5">
    <location>
        <begin position="790"/>
        <end position="801"/>
    </location>
</feature>
<keyword evidence="1" id="KW-0479">Metal-binding</keyword>
<feature type="region of interest" description="Disordered" evidence="5">
    <location>
        <begin position="278"/>
        <end position="309"/>
    </location>
</feature>
<name>A0ABD3P9Z5_9STRA</name>
<dbReference type="Proteomes" id="UP001530315">
    <property type="component" value="Unassembled WGS sequence"/>
</dbReference>
<evidence type="ECO:0000313" key="8">
    <source>
        <dbReference type="Proteomes" id="UP001530315"/>
    </source>
</evidence>
<feature type="region of interest" description="Disordered" evidence="5">
    <location>
        <begin position="776"/>
        <end position="801"/>
    </location>
</feature>
<accession>A0ABD3P9Z5</accession>
<evidence type="ECO:0000256" key="1">
    <source>
        <dbReference type="ARBA" id="ARBA00022723"/>
    </source>
</evidence>
<keyword evidence="2 4" id="KW-0863">Zinc-finger</keyword>
<evidence type="ECO:0000256" key="3">
    <source>
        <dbReference type="ARBA" id="ARBA00022833"/>
    </source>
</evidence>
<evidence type="ECO:0000256" key="4">
    <source>
        <dbReference type="PROSITE-ProRule" id="PRU01343"/>
    </source>
</evidence>
<dbReference type="EMBL" id="JALLAZ020000912">
    <property type="protein sequence ID" value="KAL3784945.1"/>
    <property type="molecule type" value="Genomic_DNA"/>
</dbReference>
<dbReference type="Pfam" id="PF06839">
    <property type="entry name" value="Zn_ribbon_GRF"/>
    <property type="match status" value="1"/>
</dbReference>
<feature type="region of interest" description="Disordered" evidence="5">
    <location>
        <begin position="59"/>
        <end position="125"/>
    </location>
</feature>
<gene>
    <name evidence="7" type="ORF">ACHAW5_003625</name>
</gene>
<dbReference type="AlphaFoldDB" id="A0ABD3P9Z5"/>